<feature type="compositionally biased region" description="Low complexity" evidence="1">
    <location>
        <begin position="92"/>
        <end position="115"/>
    </location>
</feature>
<feature type="domain" description="FAS1" evidence="3">
    <location>
        <begin position="202"/>
        <end position="346"/>
    </location>
</feature>
<name>A0ABW5M8C1_9BACT</name>
<evidence type="ECO:0000256" key="2">
    <source>
        <dbReference type="SAM" id="SignalP"/>
    </source>
</evidence>
<feature type="compositionally biased region" description="Low complexity" evidence="1">
    <location>
        <begin position="138"/>
        <end position="186"/>
    </location>
</feature>
<gene>
    <name evidence="4" type="ORF">ACFSUS_21350</name>
</gene>
<accession>A0ABW5M8C1</accession>
<evidence type="ECO:0000313" key="5">
    <source>
        <dbReference type="Proteomes" id="UP001597469"/>
    </source>
</evidence>
<dbReference type="InterPro" id="IPR000782">
    <property type="entry name" value="FAS1_domain"/>
</dbReference>
<dbReference type="PANTHER" id="PTHR10900:SF77">
    <property type="entry name" value="FI19380P1"/>
    <property type="match status" value="1"/>
</dbReference>
<dbReference type="RefSeq" id="WP_381525799.1">
    <property type="nucleotide sequence ID" value="NZ_JBHULN010000016.1"/>
</dbReference>
<dbReference type="EMBL" id="JBHULN010000016">
    <property type="protein sequence ID" value="MFD2573203.1"/>
    <property type="molecule type" value="Genomic_DNA"/>
</dbReference>
<keyword evidence="2" id="KW-0732">Signal</keyword>
<feature type="compositionally biased region" description="Polar residues" evidence="1">
    <location>
        <begin position="116"/>
        <end position="129"/>
    </location>
</feature>
<organism evidence="4 5">
    <name type="scientific">Spirosoma soli</name>
    <dbReference type="NCBI Taxonomy" id="1770529"/>
    <lineage>
        <taxon>Bacteria</taxon>
        <taxon>Pseudomonadati</taxon>
        <taxon>Bacteroidota</taxon>
        <taxon>Cytophagia</taxon>
        <taxon>Cytophagales</taxon>
        <taxon>Cytophagaceae</taxon>
        <taxon>Spirosoma</taxon>
    </lineage>
</organism>
<feature type="chain" id="PRO_5046440878" evidence="2">
    <location>
        <begin position="24"/>
        <end position="356"/>
    </location>
</feature>
<feature type="signal peptide" evidence="2">
    <location>
        <begin position="1"/>
        <end position="23"/>
    </location>
</feature>
<feature type="region of interest" description="Disordered" evidence="1">
    <location>
        <begin position="26"/>
        <end position="198"/>
    </location>
</feature>
<feature type="compositionally biased region" description="Polar residues" evidence="1">
    <location>
        <begin position="70"/>
        <end position="86"/>
    </location>
</feature>
<dbReference type="InterPro" id="IPR036378">
    <property type="entry name" value="FAS1_dom_sf"/>
</dbReference>
<dbReference type="Proteomes" id="UP001597469">
    <property type="component" value="Unassembled WGS sequence"/>
</dbReference>
<keyword evidence="5" id="KW-1185">Reference proteome</keyword>
<dbReference type="PROSITE" id="PS50213">
    <property type="entry name" value="FAS1"/>
    <property type="match status" value="1"/>
</dbReference>
<proteinExistence type="predicted"/>
<protein>
    <submittedName>
        <fullName evidence="4">Fasciclin domain-containing protein</fullName>
    </submittedName>
</protein>
<reference evidence="5" key="1">
    <citation type="journal article" date="2019" name="Int. J. Syst. Evol. Microbiol.">
        <title>The Global Catalogue of Microorganisms (GCM) 10K type strain sequencing project: providing services to taxonomists for standard genome sequencing and annotation.</title>
        <authorList>
            <consortium name="The Broad Institute Genomics Platform"/>
            <consortium name="The Broad Institute Genome Sequencing Center for Infectious Disease"/>
            <person name="Wu L."/>
            <person name="Ma J."/>
        </authorList>
    </citation>
    <scope>NUCLEOTIDE SEQUENCE [LARGE SCALE GENOMIC DNA]</scope>
    <source>
        <strain evidence="5">KCTC 42805</strain>
    </source>
</reference>
<dbReference type="Pfam" id="PF02469">
    <property type="entry name" value="Fasciclin"/>
    <property type="match status" value="1"/>
</dbReference>
<dbReference type="InterPro" id="IPR050904">
    <property type="entry name" value="Adhesion/Biosynth-related"/>
</dbReference>
<dbReference type="SMART" id="SM00554">
    <property type="entry name" value="FAS1"/>
    <property type="match status" value="1"/>
</dbReference>
<evidence type="ECO:0000256" key="1">
    <source>
        <dbReference type="SAM" id="MobiDB-lite"/>
    </source>
</evidence>
<evidence type="ECO:0000259" key="3">
    <source>
        <dbReference type="PROSITE" id="PS50213"/>
    </source>
</evidence>
<comment type="caution">
    <text evidence="4">The sequence shown here is derived from an EMBL/GenBank/DDBJ whole genome shotgun (WGS) entry which is preliminary data.</text>
</comment>
<dbReference type="PANTHER" id="PTHR10900">
    <property type="entry name" value="PERIOSTIN-RELATED"/>
    <property type="match status" value="1"/>
</dbReference>
<dbReference type="Gene3D" id="2.30.180.10">
    <property type="entry name" value="FAS1 domain"/>
    <property type="match status" value="1"/>
</dbReference>
<sequence>MKINKLFGLLTLIPALVCTASLAQTTPTGTINPTTYPQGAIAPDSTLSSKMSRSQKRAMRRDETNRNKKAQNTRNSGSASNTSTQDGEFRESSASNGTTINNSNSTNYNSNNVTNAPTGVGSNPTTTANPAKPEDQAGNGNMNTSSSGATGTNVSGTSVSTSGTTTDSQLNNGATKTGTAAAISGARTTEEPAVKSGSTVRNASIGDFISSSPNYVTLQNALQSVKLDETLKGNGPYTLFAPSNSAFKKLPPTIQGGLLEGRNVDALKQLLSYHVVNGSLDANQLTKQINAGNGKASLKTLAGGTLTAQLENGRVVLTDERGAKATVEAADNRQVNGIVHGINAVLMPKVDANTIR</sequence>
<dbReference type="SUPFAM" id="SSF82153">
    <property type="entry name" value="FAS1 domain"/>
    <property type="match status" value="1"/>
</dbReference>
<feature type="compositionally biased region" description="Low complexity" evidence="1">
    <location>
        <begin position="26"/>
        <end position="37"/>
    </location>
</feature>
<evidence type="ECO:0000313" key="4">
    <source>
        <dbReference type="EMBL" id="MFD2573203.1"/>
    </source>
</evidence>